<dbReference type="AlphaFoldDB" id="A0A9P9IWR3"/>
<evidence type="ECO:0000313" key="3">
    <source>
        <dbReference type="Proteomes" id="UP000738349"/>
    </source>
</evidence>
<gene>
    <name evidence="2" type="ORF">EDB81DRAFT_887633</name>
</gene>
<evidence type="ECO:0000256" key="1">
    <source>
        <dbReference type="SAM" id="MobiDB-lite"/>
    </source>
</evidence>
<dbReference type="OrthoDB" id="10017208at2759"/>
<keyword evidence="3" id="KW-1185">Reference proteome</keyword>
<protein>
    <submittedName>
        <fullName evidence="2">Uncharacterized protein</fullName>
    </submittedName>
</protein>
<dbReference type="PROSITE" id="PS51257">
    <property type="entry name" value="PROKAR_LIPOPROTEIN"/>
    <property type="match status" value="1"/>
</dbReference>
<comment type="caution">
    <text evidence="2">The sequence shown here is derived from an EMBL/GenBank/DDBJ whole genome shotgun (WGS) entry which is preliminary data.</text>
</comment>
<proteinExistence type="predicted"/>
<organism evidence="2 3">
    <name type="scientific">Dactylonectria macrodidyma</name>
    <dbReference type="NCBI Taxonomy" id="307937"/>
    <lineage>
        <taxon>Eukaryota</taxon>
        <taxon>Fungi</taxon>
        <taxon>Dikarya</taxon>
        <taxon>Ascomycota</taxon>
        <taxon>Pezizomycotina</taxon>
        <taxon>Sordariomycetes</taxon>
        <taxon>Hypocreomycetidae</taxon>
        <taxon>Hypocreales</taxon>
        <taxon>Nectriaceae</taxon>
        <taxon>Dactylonectria</taxon>
    </lineage>
</organism>
<evidence type="ECO:0000313" key="2">
    <source>
        <dbReference type="EMBL" id="KAH7133820.1"/>
    </source>
</evidence>
<dbReference type="Proteomes" id="UP000738349">
    <property type="component" value="Unassembled WGS sequence"/>
</dbReference>
<name>A0A9P9IWR3_9HYPO</name>
<accession>A0A9P9IWR3</accession>
<feature type="compositionally biased region" description="Basic and acidic residues" evidence="1">
    <location>
        <begin position="84"/>
        <end position="97"/>
    </location>
</feature>
<sequence length="152" mass="16385">MGAIRAVYQIGFGANPDSAFLQVSTGIIAACAPTLKPLVGRWLNIASSNGYGSNNYYGNQSSGQARCRTGYIVQNTPVGPGYELDERKKTLGRDPSDYHASIQGGHRSSDITYDKSGSLGERSGSEEMILSIHDNKAIVRRMEVTVQTQPKS</sequence>
<reference evidence="2" key="1">
    <citation type="journal article" date="2021" name="Nat. Commun.">
        <title>Genetic determinants of endophytism in the Arabidopsis root mycobiome.</title>
        <authorList>
            <person name="Mesny F."/>
            <person name="Miyauchi S."/>
            <person name="Thiergart T."/>
            <person name="Pickel B."/>
            <person name="Atanasova L."/>
            <person name="Karlsson M."/>
            <person name="Huettel B."/>
            <person name="Barry K.W."/>
            <person name="Haridas S."/>
            <person name="Chen C."/>
            <person name="Bauer D."/>
            <person name="Andreopoulos W."/>
            <person name="Pangilinan J."/>
            <person name="LaButti K."/>
            <person name="Riley R."/>
            <person name="Lipzen A."/>
            <person name="Clum A."/>
            <person name="Drula E."/>
            <person name="Henrissat B."/>
            <person name="Kohler A."/>
            <person name="Grigoriev I.V."/>
            <person name="Martin F.M."/>
            <person name="Hacquard S."/>
        </authorList>
    </citation>
    <scope>NUCLEOTIDE SEQUENCE</scope>
    <source>
        <strain evidence="2">MPI-CAGE-AT-0147</strain>
    </source>
</reference>
<dbReference type="EMBL" id="JAGMUV010000015">
    <property type="protein sequence ID" value="KAH7133820.1"/>
    <property type="molecule type" value="Genomic_DNA"/>
</dbReference>
<feature type="region of interest" description="Disordered" evidence="1">
    <location>
        <begin position="78"/>
        <end position="127"/>
    </location>
</feature>